<sequence length="171" mass="19451">MRAQLFELHQELNNASNTNNANNADNANNANNANNDNNDIILLHCDMFPYTGKNIINLHIQEQTMVNVAAGIAYTGKPVIIYGVLGFVFLKALEQIKFSILDFAAKYAPIIMCNAGYTGCYEMYGKGHIFKEELDLCRIYNIKYFVPNKENFKDLIKDCLKTNGFKYILIY</sequence>
<protein>
    <recommendedName>
        <fullName evidence="2">Transketolase-like pyrimidine-binding domain-containing protein</fullName>
    </recommendedName>
</protein>
<dbReference type="SUPFAM" id="SSF52518">
    <property type="entry name" value="Thiamin diphosphate-binding fold (THDP-binding)"/>
    <property type="match status" value="1"/>
</dbReference>
<dbReference type="EMBL" id="HM246722">
    <property type="protein sequence ID" value="AEF56813.1"/>
    <property type="molecule type" value="Genomic_DNA"/>
</dbReference>
<accession>H6SUI2</accession>
<reference evidence="1" key="1">
    <citation type="submission" date="2010-05" db="EMBL/GenBank/DDBJ databases">
        <authorList>
            <person name="Carvalho C.A."/>
            <person name="Lingohr E.J."/>
            <person name="Kropinski A.M."/>
            <person name="Azeredo J.C."/>
        </authorList>
    </citation>
    <scope>NUCLEOTIDE SEQUENCE</scope>
</reference>
<dbReference type="Gene3D" id="3.40.50.970">
    <property type="match status" value="1"/>
</dbReference>
<name>H6SUI2_9CAUD</name>
<reference evidence="1" key="2">
    <citation type="journal article" date="2012" name="Virol. J.">
        <title>The genome and proteome of a Campylobacter coli bacteriophage vB_CcoM-IBB_35 reveal unusual features.</title>
        <authorList>
            <person name="Carvalho C.M."/>
            <person name="Kropinski A.M."/>
            <person name="Lingohr E.J."/>
            <person name="Santos S.B."/>
            <person name="King J."/>
            <person name="Azeredo J."/>
        </authorList>
    </citation>
    <scope>NUCLEOTIDE SEQUENCE</scope>
</reference>
<organism evidence="1">
    <name type="scientific">Campylobacter virus IBB35</name>
    <dbReference type="NCBI Taxonomy" id="1006972"/>
    <lineage>
        <taxon>Viruses</taxon>
        <taxon>Duplodnaviria</taxon>
        <taxon>Heunggongvirae</taxon>
        <taxon>Uroviricota</taxon>
        <taxon>Caudoviricetes</taxon>
        <taxon>Connertonviridae</taxon>
        <taxon>Firehammervirus</taxon>
    </lineage>
</organism>
<evidence type="ECO:0008006" key="2">
    <source>
        <dbReference type="Google" id="ProtNLM"/>
    </source>
</evidence>
<evidence type="ECO:0000313" key="1">
    <source>
        <dbReference type="EMBL" id="AEF56813.1"/>
    </source>
</evidence>
<dbReference type="InterPro" id="IPR029061">
    <property type="entry name" value="THDP-binding"/>
</dbReference>
<proteinExistence type="predicted"/>